<keyword evidence="1" id="KW-1133">Transmembrane helix</keyword>
<reference evidence="2" key="1">
    <citation type="submission" date="2021-07" db="EMBL/GenBank/DDBJ databases">
        <title>Pseudohoeflea marina sp. nov. a polyhydroxyalcanoate-producing bacterium.</title>
        <authorList>
            <person name="Zheng W."/>
            <person name="Yu S."/>
            <person name="Huang Y."/>
        </authorList>
    </citation>
    <scope>NUCLEOTIDE SEQUENCE</scope>
    <source>
        <strain evidence="2">DP4N28-3</strain>
    </source>
</reference>
<dbReference type="Proteomes" id="UP001430804">
    <property type="component" value="Unassembled WGS sequence"/>
</dbReference>
<dbReference type="EMBL" id="JAHWQX010000002">
    <property type="protein sequence ID" value="MBW3097025.1"/>
    <property type="molecule type" value="Genomic_DNA"/>
</dbReference>
<evidence type="ECO:0000256" key="1">
    <source>
        <dbReference type="SAM" id="Phobius"/>
    </source>
</evidence>
<proteinExistence type="predicted"/>
<dbReference type="Pfam" id="PF11431">
    <property type="entry name" value="Transport_MerF"/>
    <property type="match status" value="1"/>
</dbReference>
<evidence type="ECO:0000313" key="3">
    <source>
        <dbReference type="Proteomes" id="UP001430804"/>
    </source>
</evidence>
<feature type="transmembrane region" description="Helical" evidence="1">
    <location>
        <begin position="12"/>
        <end position="35"/>
    </location>
</feature>
<dbReference type="NCBIfam" id="NF033565">
    <property type="entry name" value="trans_MerF"/>
    <property type="match status" value="1"/>
</dbReference>
<keyword evidence="1" id="KW-0472">Membrane</keyword>
<accession>A0ABS6WML9</accession>
<organism evidence="2 3">
    <name type="scientific">Pseudohoeflea coraliihabitans</name>
    <dbReference type="NCBI Taxonomy" id="2860393"/>
    <lineage>
        <taxon>Bacteria</taxon>
        <taxon>Pseudomonadati</taxon>
        <taxon>Pseudomonadota</taxon>
        <taxon>Alphaproteobacteria</taxon>
        <taxon>Hyphomicrobiales</taxon>
        <taxon>Rhizobiaceae</taxon>
        <taxon>Pseudohoeflea</taxon>
    </lineage>
</organism>
<dbReference type="InterPro" id="IPR021091">
    <property type="entry name" value="Mercury_ion_transport_MerF"/>
</dbReference>
<protein>
    <submittedName>
        <fullName evidence="2">Mercury resistance system transport protein MerF</fullName>
    </submittedName>
</protein>
<evidence type="ECO:0000313" key="2">
    <source>
        <dbReference type="EMBL" id="MBW3097025.1"/>
    </source>
</evidence>
<name>A0ABS6WML9_9HYPH</name>
<keyword evidence="3" id="KW-1185">Reference proteome</keyword>
<gene>
    <name evidence="2" type="primary">merF</name>
    <name evidence="2" type="ORF">KY465_07015</name>
</gene>
<comment type="caution">
    <text evidence="2">The sequence shown here is derived from an EMBL/GenBank/DDBJ whole genome shotgun (WGS) entry which is preliminary data.</text>
</comment>
<sequence length="68" mass="7426">MIEKNLLRTGVIGTAIVALFCFTPVLVILLVIVGLSVPIGWLDYVPLPELAGFIAVAAYAIWRKQRTT</sequence>
<feature type="transmembrane region" description="Helical" evidence="1">
    <location>
        <begin position="41"/>
        <end position="62"/>
    </location>
</feature>
<keyword evidence="1" id="KW-0812">Transmembrane</keyword>